<evidence type="ECO:0000313" key="1">
    <source>
        <dbReference type="EMBL" id="CAF1063106.1"/>
    </source>
</evidence>
<dbReference type="Gene3D" id="3.90.176.10">
    <property type="entry name" value="Toxin ADP-ribosyltransferase, Chain A, domain 1"/>
    <property type="match status" value="2"/>
</dbReference>
<gene>
    <name evidence="2" type="ORF">JXQ802_LOCUS26164</name>
    <name evidence="1" type="ORF">PYM288_LOCUS17758</name>
</gene>
<dbReference type="PROSITE" id="PS51996">
    <property type="entry name" value="TR_MART"/>
    <property type="match status" value="1"/>
</dbReference>
<evidence type="ECO:0000313" key="3">
    <source>
        <dbReference type="Proteomes" id="UP000663870"/>
    </source>
</evidence>
<protein>
    <submittedName>
        <fullName evidence="2">Uncharacterized protein</fullName>
    </submittedName>
</protein>
<dbReference type="EMBL" id="CAJNOH010000512">
    <property type="protein sequence ID" value="CAF1063106.1"/>
    <property type="molecule type" value="Genomic_DNA"/>
</dbReference>
<name>A0A814YZ80_9BILA</name>
<reference evidence="2" key="1">
    <citation type="submission" date="2021-02" db="EMBL/GenBank/DDBJ databases">
        <authorList>
            <person name="Nowell W R."/>
        </authorList>
    </citation>
    <scope>NUCLEOTIDE SEQUENCE</scope>
</reference>
<dbReference type="AlphaFoldDB" id="A0A814YZ80"/>
<dbReference type="SUPFAM" id="SSF56399">
    <property type="entry name" value="ADP-ribosylation"/>
    <property type="match status" value="1"/>
</dbReference>
<evidence type="ECO:0000313" key="2">
    <source>
        <dbReference type="EMBL" id="CAF1235165.1"/>
    </source>
</evidence>
<accession>A0A814YZ80</accession>
<organism evidence="2 3">
    <name type="scientific">Rotaria sordida</name>
    <dbReference type="NCBI Taxonomy" id="392033"/>
    <lineage>
        <taxon>Eukaryota</taxon>
        <taxon>Metazoa</taxon>
        <taxon>Spiralia</taxon>
        <taxon>Gnathifera</taxon>
        <taxon>Rotifera</taxon>
        <taxon>Eurotatoria</taxon>
        <taxon>Bdelloidea</taxon>
        <taxon>Philodinida</taxon>
        <taxon>Philodinidae</taxon>
        <taxon>Rotaria</taxon>
    </lineage>
</organism>
<dbReference type="EMBL" id="CAJNOL010000907">
    <property type="protein sequence ID" value="CAF1235165.1"/>
    <property type="molecule type" value="Genomic_DNA"/>
</dbReference>
<proteinExistence type="predicted"/>
<sequence>MSTNLDWRTAEVYAGDGAYILDRPNVIIEISIESTLFFSKPLANVSSISQTSNEQEIFFTNGHIFRIDSCQHADKNTWLIRLTLCDNSYPIVQNSSDYFDIAILRLLEILPKISPKTNKANDCIFQRWRNYCVDNPAEQAKIDQFEESYRSDSAIRWYTKDSLLYRLLNEALRHENIDMIIDFRYFIVDLYEELTKSYLDYVRSFKEPNLTVYRGQKISLRELRRLKHHIGNYISITPLFSASLSSQVALYFAELNEIDRKQLLQSVLFQIDIDMTKLTKSYKNHLFANIINMSHFVDEDEILFMVNTQFRIHSVTNWDDQFWLVRLTLLSQDDENSEEMKLMNRYLDYLINMAIQAYGDNIWSLFRNHNQT</sequence>
<dbReference type="Proteomes" id="UP000663854">
    <property type="component" value="Unassembled WGS sequence"/>
</dbReference>
<dbReference type="Proteomes" id="UP000663870">
    <property type="component" value="Unassembled WGS sequence"/>
</dbReference>
<comment type="caution">
    <text evidence="2">The sequence shown here is derived from an EMBL/GenBank/DDBJ whole genome shotgun (WGS) entry which is preliminary data.</text>
</comment>
<keyword evidence="3" id="KW-1185">Reference proteome</keyword>